<keyword evidence="3" id="KW-0808">Transferase</keyword>
<proteinExistence type="predicted"/>
<evidence type="ECO:0000256" key="5">
    <source>
        <dbReference type="ARBA" id="ARBA00048434"/>
    </source>
</evidence>
<dbReference type="CDD" id="cd18089">
    <property type="entry name" value="SPOUT_Trm10-like"/>
    <property type="match status" value="1"/>
</dbReference>
<dbReference type="PANTHER" id="PTHR13563">
    <property type="entry name" value="TRNA (GUANINE-9-) METHYLTRANSFERASE"/>
    <property type="match status" value="1"/>
</dbReference>
<evidence type="ECO:0000259" key="7">
    <source>
        <dbReference type="PROSITE" id="PS51675"/>
    </source>
</evidence>
<dbReference type="EC" id="2.1.1.221" evidence="1"/>
<evidence type="ECO:0000256" key="3">
    <source>
        <dbReference type="ARBA" id="ARBA00022679"/>
    </source>
</evidence>
<dbReference type="InterPro" id="IPR038459">
    <property type="entry name" value="MT_TRM10-typ_sf"/>
</dbReference>
<dbReference type="EMBL" id="HBHX01061954">
    <property type="protein sequence ID" value="CAE0142254.1"/>
    <property type="molecule type" value="Transcribed_RNA"/>
</dbReference>
<dbReference type="GO" id="GO:0008168">
    <property type="term" value="F:methyltransferase activity"/>
    <property type="evidence" value="ECO:0007669"/>
    <property type="project" value="UniProtKB-KW"/>
</dbReference>
<feature type="compositionally biased region" description="Basic residues" evidence="6">
    <location>
        <begin position="14"/>
        <end position="25"/>
    </location>
</feature>
<evidence type="ECO:0000256" key="4">
    <source>
        <dbReference type="ARBA" id="ARBA00022691"/>
    </source>
</evidence>
<dbReference type="Gene3D" id="3.40.1280.30">
    <property type="match status" value="1"/>
</dbReference>
<feature type="region of interest" description="Disordered" evidence="6">
    <location>
        <begin position="1"/>
        <end position="46"/>
    </location>
</feature>
<keyword evidence="2" id="KW-0489">Methyltransferase</keyword>
<evidence type="ECO:0000256" key="2">
    <source>
        <dbReference type="ARBA" id="ARBA00022603"/>
    </source>
</evidence>
<dbReference type="GO" id="GO:0002939">
    <property type="term" value="P:tRNA N1-guanine methylation"/>
    <property type="evidence" value="ECO:0007669"/>
    <property type="project" value="TreeGrafter"/>
</dbReference>
<feature type="domain" description="SAM-dependent MTase TRM10-type" evidence="7">
    <location>
        <begin position="65"/>
        <end position="277"/>
    </location>
</feature>
<sequence>MSECTTTHLDQRLQHRRATRARRKAAKETARAAERSAWADAPPASEEELHARWERTAARQQLHAERERVKQAMRLPWSDAEPGLRVAIDLGMQELMVPRELASLATQVTAVYAQVLKRCAGQAAWRPLRLALTNLAGAPETLERIECSAGRLDGWPVHLLQEDYSMSLPALCAPAPISIVVLSPDAAEPLEALHPNCVYVIGGLCDYKRIANATRERASARDVCCRRLPIREALCTAIPVEILTVDQVAIALLEVANNGGDWARALLCAVPPRKLRAGFGSAGYAGGGAGAGTTEVVGGGARTH</sequence>
<keyword evidence="4" id="KW-0949">S-adenosyl-L-methionine</keyword>
<evidence type="ECO:0000256" key="1">
    <source>
        <dbReference type="ARBA" id="ARBA00012797"/>
    </source>
</evidence>
<accession>A0A7S3BQC5</accession>
<dbReference type="InterPro" id="IPR007356">
    <property type="entry name" value="tRNA_m1G_MeTrfase_euk"/>
</dbReference>
<feature type="compositionally biased region" description="Low complexity" evidence="6">
    <location>
        <begin position="35"/>
        <end position="44"/>
    </location>
</feature>
<dbReference type="PROSITE" id="PS51675">
    <property type="entry name" value="SAM_MT_TRM10"/>
    <property type="match status" value="1"/>
</dbReference>
<dbReference type="GO" id="GO:0005634">
    <property type="term" value="C:nucleus"/>
    <property type="evidence" value="ECO:0007669"/>
    <property type="project" value="TreeGrafter"/>
</dbReference>
<evidence type="ECO:0000313" key="8">
    <source>
        <dbReference type="EMBL" id="CAE0142254.1"/>
    </source>
</evidence>
<evidence type="ECO:0000256" key="6">
    <source>
        <dbReference type="SAM" id="MobiDB-lite"/>
    </source>
</evidence>
<dbReference type="AlphaFoldDB" id="A0A7S3BQC5"/>
<protein>
    <recommendedName>
        <fullName evidence="1">tRNA (guanine(9)-N(1))-methyltransferase</fullName>
        <ecNumber evidence="1">2.1.1.221</ecNumber>
    </recommendedName>
</protein>
<organism evidence="8">
    <name type="scientific">Haptolina ericina</name>
    <dbReference type="NCBI Taxonomy" id="156174"/>
    <lineage>
        <taxon>Eukaryota</taxon>
        <taxon>Haptista</taxon>
        <taxon>Haptophyta</taxon>
        <taxon>Prymnesiophyceae</taxon>
        <taxon>Prymnesiales</taxon>
        <taxon>Prymnesiaceae</taxon>
        <taxon>Haptolina</taxon>
    </lineage>
</organism>
<gene>
    <name evidence="8" type="ORF">HERI1096_LOCUS34230</name>
</gene>
<name>A0A7S3BQC5_9EUKA</name>
<reference evidence="8" key="1">
    <citation type="submission" date="2021-01" db="EMBL/GenBank/DDBJ databases">
        <authorList>
            <person name="Corre E."/>
            <person name="Pelletier E."/>
            <person name="Niang G."/>
            <person name="Scheremetjew M."/>
            <person name="Finn R."/>
            <person name="Kale V."/>
            <person name="Holt S."/>
            <person name="Cochrane G."/>
            <person name="Meng A."/>
            <person name="Brown T."/>
            <person name="Cohen L."/>
        </authorList>
    </citation>
    <scope>NUCLEOTIDE SEQUENCE</scope>
    <source>
        <strain evidence="8">CCMP281</strain>
    </source>
</reference>
<dbReference type="GO" id="GO:0000049">
    <property type="term" value="F:tRNA binding"/>
    <property type="evidence" value="ECO:0007669"/>
    <property type="project" value="TreeGrafter"/>
</dbReference>
<dbReference type="PANTHER" id="PTHR13563:SF13">
    <property type="entry name" value="TRNA METHYLTRANSFERASE 10 HOMOLOG A"/>
    <property type="match status" value="1"/>
</dbReference>
<dbReference type="InterPro" id="IPR028564">
    <property type="entry name" value="MT_TRM10-typ"/>
</dbReference>
<comment type="catalytic activity">
    <reaction evidence="5">
        <text>guanosine(9) in tRNA + S-adenosyl-L-methionine = N(1)-methylguanosine(9) in tRNA + S-adenosyl-L-homocysteine + H(+)</text>
        <dbReference type="Rhea" id="RHEA:43156"/>
        <dbReference type="Rhea" id="RHEA-COMP:10367"/>
        <dbReference type="Rhea" id="RHEA-COMP:10368"/>
        <dbReference type="ChEBI" id="CHEBI:15378"/>
        <dbReference type="ChEBI" id="CHEBI:57856"/>
        <dbReference type="ChEBI" id="CHEBI:59789"/>
        <dbReference type="ChEBI" id="CHEBI:73542"/>
        <dbReference type="ChEBI" id="CHEBI:74269"/>
        <dbReference type="EC" id="2.1.1.221"/>
    </reaction>
</comment>